<gene>
    <name evidence="2" type="ORF">OTU49_005772</name>
</gene>
<reference evidence="2 3" key="1">
    <citation type="journal article" date="2024" name="BMC Genomics">
        <title>Genome assembly of redclaw crayfish (Cherax quadricarinatus) provides insights into its immune adaptation and hypoxia tolerance.</title>
        <authorList>
            <person name="Liu Z."/>
            <person name="Zheng J."/>
            <person name="Li H."/>
            <person name="Fang K."/>
            <person name="Wang S."/>
            <person name="He J."/>
            <person name="Zhou D."/>
            <person name="Weng S."/>
            <person name="Chi M."/>
            <person name="Gu Z."/>
            <person name="He J."/>
            <person name="Li F."/>
            <person name="Wang M."/>
        </authorList>
    </citation>
    <scope>NUCLEOTIDE SEQUENCE [LARGE SCALE GENOMIC DNA]</scope>
    <source>
        <strain evidence="2">ZL_2023a</strain>
    </source>
</reference>
<dbReference type="PANTHER" id="PTHR11081:SF59">
    <property type="entry name" value="FI23547P1"/>
    <property type="match status" value="1"/>
</dbReference>
<dbReference type="EMBL" id="JARKIK010000049">
    <property type="protein sequence ID" value="KAK8734993.1"/>
    <property type="molecule type" value="Genomic_DNA"/>
</dbReference>
<dbReference type="SUPFAM" id="SSF88723">
    <property type="entry name" value="PIN domain-like"/>
    <property type="match status" value="1"/>
</dbReference>
<feature type="domain" description="XPG-I" evidence="1">
    <location>
        <begin position="1"/>
        <end position="57"/>
    </location>
</feature>
<evidence type="ECO:0000313" key="3">
    <source>
        <dbReference type="Proteomes" id="UP001445076"/>
    </source>
</evidence>
<dbReference type="PANTHER" id="PTHR11081">
    <property type="entry name" value="FLAP ENDONUCLEASE FAMILY MEMBER"/>
    <property type="match status" value="1"/>
</dbReference>
<sequence>IITEDSDVWLYGAHTVYRQLSTAPGSHGIRYRGENIREKFGLNQYSMIGLGVLIGCDMLPAGAVGIGLKKALKLVQGAGLSELKDLYILLLQYLGQRPRKLLKVLLAEFLSHPVVKDFVYTELRPPNVSKFLTVGKKYWGWTVKMCLSRLAPVLIRWHLDVIDVPNIDITYLSCYEPQDKVFGSRSSSGDQLPSYLKVTWSVHYQHVEVRVRTVETIRVFQQAYVVSFKH</sequence>
<dbReference type="Gene3D" id="1.10.150.20">
    <property type="entry name" value="5' to 3' exonuclease, C-terminal subdomain"/>
    <property type="match status" value="1"/>
</dbReference>
<accession>A0AAW0X6H4</accession>
<dbReference type="SUPFAM" id="SSF47807">
    <property type="entry name" value="5' to 3' exonuclease, C-terminal subdomain"/>
    <property type="match status" value="1"/>
</dbReference>
<proteinExistence type="predicted"/>
<comment type="caution">
    <text evidence="2">The sequence shown here is derived from an EMBL/GenBank/DDBJ whole genome shotgun (WGS) entry which is preliminary data.</text>
</comment>
<protein>
    <recommendedName>
        <fullName evidence="1">XPG-I domain-containing protein</fullName>
    </recommendedName>
</protein>
<feature type="non-terminal residue" evidence="2">
    <location>
        <position position="1"/>
    </location>
</feature>
<dbReference type="AlphaFoldDB" id="A0AAW0X6H4"/>
<dbReference type="InterPro" id="IPR036279">
    <property type="entry name" value="5-3_exonuclease_C_sf"/>
</dbReference>
<dbReference type="GO" id="GO:0017108">
    <property type="term" value="F:5'-flap endonuclease activity"/>
    <property type="evidence" value="ECO:0007669"/>
    <property type="project" value="TreeGrafter"/>
</dbReference>
<evidence type="ECO:0000259" key="1">
    <source>
        <dbReference type="Pfam" id="PF00867"/>
    </source>
</evidence>
<dbReference type="InterPro" id="IPR029060">
    <property type="entry name" value="PIN-like_dom_sf"/>
</dbReference>
<organism evidence="2 3">
    <name type="scientific">Cherax quadricarinatus</name>
    <name type="common">Australian red claw crayfish</name>
    <dbReference type="NCBI Taxonomy" id="27406"/>
    <lineage>
        <taxon>Eukaryota</taxon>
        <taxon>Metazoa</taxon>
        <taxon>Ecdysozoa</taxon>
        <taxon>Arthropoda</taxon>
        <taxon>Crustacea</taxon>
        <taxon>Multicrustacea</taxon>
        <taxon>Malacostraca</taxon>
        <taxon>Eumalacostraca</taxon>
        <taxon>Eucarida</taxon>
        <taxon>Decapoda</taxon>
        <taxon>Pleocyemata</taxon>
        <taxon>Astacidea</taxon>
        <taxon>Parastacoidea</taxon>
        <taxon>Parastacidae</taxon>
        <taxon>Cherax</taxon>
    </lineage>
</organism>
<dbReference type="InterPro" id="IPR006084">
    <property type="entry name" value="XPG/Rad2"/>
</dbReference>
<dbReference type="InterPro" id="IPR006086">
    <property type="entry name" value="XPG-I_dom"/>
</dbReference>
<dbReference type="Proteomes" id="UP001445076">
    <property type="component" value="Unassembled WGS sequence"/>
</dbReference>
<evidence type="ECO:0000313" key="2">
    <source>
        <dbReference type="EMBL" id="KAK8734993.1"/>
    </source>
</evidence>
<name>A0AAW0X6H4_CHEQU</name>
<keyword evidence="3" id="KW-1185">Reference proteome</keyword>
<dbReference type="Pfam" id="PF00867">
    <property type="entry name" value="XPG_I"/>
    <property type="match status" value="1"/>
</dbReference>